<keyword evidence="1" id="KW-0812">Transmembrane</keyword>
<reference evidence="2 5" key="2">
    <citation type="submission" date="2018-01" db="EMBL/GenBank/DDBJ databases">
        <title>Complete genome sequence of Caulobacter flavus RHGG3.</title>
        <authorList>
            <person name="Yang E."/>
        </authorList>
    </citation>
    <scope>NUCLEOTIDE SEQUENCE [LARGE SCALE GENOMIC DNA]</scope>
    <source>
        <strain evidence="2 5">RHGG3</strain>
    </source>
</reference>
<feature type="transmembrane region" description="Helical" evidence="1">
    <location>
        <begin position="476"/>
        <end position="500"/>
    </location>
</feature>
<keyword evidence="5" id="KW-1185">Reference proteome</keyword>
<dbReference type="Pfam" id="PF13576">
    <property type="entry name" value="Pentapeptide_3"/>
    <property type="match status" value="1"/>
</dbReference>
<keyword evidence="1" id="KW-1133">Transmembrane helix</keyword>
<evidence type="ECO:0000313" key="3">
    <source>
        <dbReference type="EMBL" id="PLR11198.1"/>
    </source>
</evidence>
<reference evidence="3 4" key="1">
    <citation type="submission" date="2017-12" db="EMBL/GenBank/DDBJ databases">
        <title>The genome sequence of Caulobacter flavus CGMCC1 15093.</title>
        <authorList>
            <person name="Gao J."/>
            <person name="Mao X."/>
            <person name="Sun J."/>
        </authorList>
    </citation>
    <scope>NUCLEOTIDE SEQUENCE [LARGE SCALE GENOMIC DNA]</scope>
    <source>
        <strain evidence="3 4">CGMCC1 15093</strain>
    </source>
</reference>
<feature type="transmembrane region" description="Helical" evidence="1">
    <location>
        <begin position="401"/>
        <end position="427"/>
    </location>
</feature>
<keyword evidence="1" id="KW-0472">Membrane</keyword>
<name>A0A2N5CR23_9CAUL</name>
<protein>
    <recommendedName>
        <fullName evidence="6">Pentapeptide repeat-containing protein</fullName>
    </recommendedName>
</protein>
<dbReference type="Proteomes" id="UP000281192">
    <property type="component" value="Chromosome"/>
</dbReference>
<accession>A0A2N5CR23</accession>
<evidence type="ECO:0000313" key="2">
    <source>
        <dbReference type="EMBL" id="AYV46148.1"/>
    </source>
</evidence>
<dbReference type="EMBL" id="PJRQ01000035">
    <property type="protein sequence ID" value="PLR11198.1"/>
    <property type="molecule type" value="Genomic_DNA"/>
</dbReference>
<proteinExistence type="predicted"/>
<dbReference type="Proteomes" id="UP000234483">
    <property type="component" value="Unassembled WGS sequence"/>
</dbReference>
<evidence type="ECO:0000313" key="4">
    <source>
        <dbReference type="Proteomes" id="UP000234483"/>
    </source>
</evidence>
<dbReference type="AlphaFoldDB" id="A0A2N5CR23"/>
<sequence>MNVAALKAAWWRVWWEQDFSWQGLAELPIAGGGNHQDYWREEGGHLTKSPVSGREFTRFHLPLLWEDGTPTGKADWHPGELDEALADHLKRAKTSDFYWSTRATGLDRRAQMSGVIFPGALGSFGAHDEPVHIRADWTWFGEGLVRYGRPIGARSSFENSWFGGRAGFEAVEFLGDVWFRKATFTDGAWFDRATFKGLARFEDCRVVDLAGDAAFRFDSAVFESQASFERANLEESRNLSFRSARPSSTVRFDDVAFPNDPKIHAGAFADVTFPRLTSFQGRSFTAFAMLYGARFDGLTLFSRETLDEDRGFDTAIAALHRLKPGDRAEHFSQMQAVMTSLKQNAEQRRDRSLEQTFYRYELIAREQNPRTARFDRTASRLYGGLTGYGLSIQSPVIGVGWALLVFALAYWLAGLALAGGTTAAALLRSACEAHRFWEAVTLSIETTFKPFGHLGRPDAATPVIGMVGRVHPGGKLVVQLLAIAQSLFSVAMLFAAGLALRRRFQIA</sequence>
<evidence type="ECO:0000256" key="1">
    <source>
        <dbReference type="SAM" id="Phobius"/>
    </source>
</evidence>
<dbReference type="OrthoDB" id="7171333at2"/>
<organism evidence="3 4">
    <name type="scientific">Caulobacter flavus</name>
    <dbReference type="NCBI Taxonomy" id="1679497"/>
    <lineage>
        <taxon>Bacteria</taxon>
        <taxon>Pseudomonadati</taxon>
        <taxon>Pseudomonadota</taxon>
        <taxon>Alphaproteobacteria</taxon>
        <taxon>Caulobacterales</taxon>
        <taxon>Caulobacteraceae</taxon>
        <taxon>Caulobacter</taxon>
    </lineage>
</organism>
<dbReference type="InterPro" id="IPR001646">
    <property type="entry name" value="5peptide_repeat"/>
</dbReference>
<dbReference type="EMBL" id="CP026100">
    <property type="protein sequence ID" value="AYV46148.1"/>
    <property type="molecule type" value="Genomic_DNA"/>
</dbReference>
<evidence type="ECO:0000313" key="5">
    <source>
        <dbReference type="Proteomes" id="UP000281192"/>
    </source>
</evidence>
<dbReference type="KEGG" id="cfh:C1707_07720"/>
<gene>
    <name evidence="2" type="ORF">C1707_07720</name>
    <name evidence="3" type="ORF">CFHF_16175</name>
</gene>
<evidence type="ECO:0008006" key="6">
    <source>
        <dbReference type="Google" id="ProtNLM"/>
    </source>
</evidence>